<dbReference type="GO" id="GO:0000976">
    <property type="term" value="F:transcription cis-regulatory region binding"/>
    <property type="evidence" value="ECO:0007669"/>
    <property type="project" value="TreeGrafter"/>
</dbReference>
<proteinExistence type="inferred from homology"/>
<keyword evidence="9" id="KW-1185">Reference proteome</keyword>
<dbReference type="PANTHER" id="PTHR32096">
    <property type="entry name" value="WRKY TRANSCRIPTION FACTOR 30-RELATED-RELATED"/>
    <property type="match status" value="1"/>
</dbReference>
<dbReference type="SMART" id="SM00774">
    <property type="entry name" value="WRKY"/>
    <property type="match status" value="1"/>
</dbReference>
<dbReference type="Pfam" id="PF03106">
    <property type="entry name" value="WRKY"/>
    <property type="match status" value="1"/>
</dbReference>
<accession>A0AA41SA54</accession>
<evidence type="ECO:0000256" key="3">
    <source>
        <dbReference type="ARBA" id="ARBA00023125"/>
    </source>
</evidence>
<organism evidence="8 9">
    <name type="scientific">Papaver nudicaule</name>
    <name type="common">Iceland poppy</name>
    <dbReference type="NCBI Taxonomy" id="74823"/>
    <lineage>
        <taxon>Eukaryota</taxon>
        <taxon>Viridiplantae</taxon>
        <taxon>Streptophyta</taxon>
        <taxon>Embryophyta</taxon>
        <taxon>Tracheophyta</taxon>
        <taxon>Spermatophyta</taxon>
        <taxon>Magnoliopsida</taxon>
        <taxon>Ranunculales</taxon>
        <taxon>Papaveraceae</taxon>
        <taxon>Papaveroideae</taxon>
        <taxon>Papaver</taxon>
    </lineage>
</organism>
<dbReference type="FunFam" id="2.20.25.80:FF:000009">
    <property type="entry name" value="WRKY transcription factor 53"/>
    <property type="match status" value="1"/>
</dbReference>
<evidence type="ECO:0000256" key="5">
    <source>
        <dbReference type="ARBA" id="ARBA00023242"/>
    </source>
</evidence>
<name>A0AA41SA54_PAPNU</name>
<dbReference type="EMBL" id="JAJJMA010129896">
    <property type="protein sequence ID" value="MCL7033031.1"/>
    <property type="molecule type" value="Genomic_DNA"/>
</dbReference>
<evidence type="ECO:0000259" key="7">
    <source>
        <dbReference type="PROSITE" id="PS50811"/>
    </source>
</evidence>
<keyword evidence="5" id="KW-0539">Nucleus</keyword>
<dbReference type="Gene3D" id="2.20.25.80">
    <property type="entry name" value="WRKY domain"/>
    <property type="match status" value="1"/>
</dbReference>
<dbReference type="GO" id="GO:0005634">
    <property type="term" value="C:nucleus"/>
    <property type="evidence" value="ECO:0007669"/>
    <property type="project" value="UniProtKB-SubCell"/>
</dbReference>
<dbReference type="PROSITE" id="PS50811">
    <property type="entry name" value="WRKY"/>
    <property type="match status" value="1"/>
</dbReference>
<reference evidence="8" key="1">
    <citation type="submission" date="2022-03" db="EMBL/GenBank/DDBJ databases">
        <title>A functionally conserved STORR gene fusion in Papaver species that diverged 16.8 million years ago.</title>
        <authorList>
            <person name="Catania T."/>
        </authorList>
    </citation>
    <scope>NUCLEOTIDE SEQUENCE</scope>
    <source>
        <strain evidence="8">S-191538</strain>
    </source>
</reference>
<dbReference type="GO" id="GO:0010193">
    <property type="term" value="P:response to ozone"/>
    <property type="evidence" value="ECO:0007669"/>
    <property type="project" value="UniProtKB-ARBA"/>
</dbReference>
<evidence type="ECO:0000313" key="8">
    <source>
        <dbReference type="EMBL" id="MCL7033031.1"/>
    </source>
</evidence>
<comment type="caution">
    <text evidence="8">The sequence shown here is derived from an EMBL/GenBank/DDBJ whole genome shotgun (WGS) entry which is preliminary data.</text>
</comment>
<keyword evidence="4" id="KW-0804">Transcription</keyword>
<dbReference type="GO" id="GO:0003700">
    <property type="term" value="F:DNA-binding transcription factor activity"/>
    <property type="evidence" value="ECO:0007669"/>
    <property type="project" value="InterPro"/>
</dbReference>
<dbReference type="GO" id="GO:0009751">
    <property type="term" value="P:response to salicylic acid"/>
    <property type="evidence" value="ECO:0007669"/>
    <property type="project" value="UniProtKB-ARBA"/>
</dbReference>
<feature type="domain" description="WRKY" evidence="7">
    <location>
        <begin position="12"/>
        <end position="76"/>
    </location>
</feature>
<dbReference type="PANTHER" id="PTHR32096:SF146">
    <property type="entry name" value="WRKY TRANSCRIPTION FACTOR 19-RELATED"/>
    <property type="match status" value="1"/>
</dbReference>
<dbReference type="GO" id="GO:0042542">
    <property type="term" value="P:response to hydrogen peroxide"/>
    <property type="evidence" value="ECO:0007669"/>
    <property type="project" value="UniProtKB-ARBA"/>
</dbReference>
<dbReference type="Proteomes" id="UP001177140">
    <property type="component" value="Unassembled WGS sequence"/>
</dbReference>
<evidence type="ECO:0000256" key="2">
    <source>
        <dbReference type="ARBA" id="ARBA00023015"/>
    </source>
</evidence>
<keyword evidence="2" id="KW-0805">Transcription regulation</keyword>
<protein>
    <recommendedName>
        <fullName evidence="7">WRKY domain-containing protein</fullName>
    </recommendedName>
</protein>
<dbReference type="GO" id="GO:0010150">
    <property type="term" value="P:leaf senescence"/>
    <property type="evidence" value="ECO:0007669"/>
    <property type="project" value="UniProtKB-ARBA"/>
</dbReference>
<comment type="similarity">
    <text evidence="6">Belongs to the WRKY group III family.</text>
</comment>
<comment type="subcellular location">
    <subcellularLocation>
        <location evidence="1">Nucleus</location>
    </subcellularLocation>
</comment>
<evidence type="ECO:0000256" key="4">
    <source>
        <dbReference type="ARBA" id="ARBA00023163"/>
    </source>
</evidence>
<evidence type="ECO:0000256" key="6">
    <source>
        <dbReference type="ARBA" id="ARBA00060850"/>
    </source>
</evidence>
<dbReference type="InterPro" id="IPR044810">
    <property type="entry name" value="WRKY_plant"/>
</dbReference>
<dbReference type="InterPro" id="IPR003657">
    <property type="entry name" value="WRKY_dom"/>
</dbReference>
<evidence type="ECO:0000256" key="1">
    <source>
        <dbReference type="ARBA" id="ARBA00004123"/>
    </source>
</evidence>
<dbReference type="InterPro" id="IPR036576">
    <property type="entry name" value="WRKY_dom_sf"/>
</dbReference>
<gene>
    <name evidence="8" type="ORF">MKW94_008684</name>
</gene>
<dbReference type="SUPFAM" id="SSF118290">
    <property type="entry name" value="WRKY DNA-binding domain"/>
    <property type="match status" value="1"/>
</dbReference>
<dbReference type="AlphaFoldDB" id="A0AA41SA54"/>
<evidence type="ECO:0000313" key="9">
    <source>
        <dbReference type="Proteomes" id="UP001177140"/>
    </source>
</evidence>
<keyword evidence="3" id="KW-0238">DNA-binding</keyword>
<sequence>MTEKVRVCEKTGLEGPQDDGYSWRKYGQKDILGAKYPRGYYKCTFQKTQGCSALKQVQRTELDSSIFNVTYIGRHSCVEGSDSSPGKPLPIKPEAAQLSETSISFQTSCYNQVVKEEKELGNRKELDSFPSVKVENCFFETTSTDSSSTYISIPTTSESNYKFEGNSGEHNSSSNSADSHDSKIILSPLAHVNSAVDDYPMALDSCWDWDFLVDYNPPNFI</sequence>